<comment type="subcellular location">
    <subcellularLocation>
        <location evidence="1">Secreted</location>
    </subcellularLocation>
</comment>
<evidence type="ECO:0000256" key="3">
    <source>
        <dbReference type="ARBA" id="ARBA00022525"/>
    </source>
</evidence>
<feature type="domain" description="Lipase" evidence="5">
    <location>
        <begin position="842"/>
        <end position="1069"/>
    </location>
</feature>
<dbReference type="GO" id="GO:0016042">
    <property type="term" value="P:lipid catabolic process"/>
    <property type="evidence" value="ECO:0007669"/>
    <property type="project" value="TreeGrafter"/>
</dbReference>
<dbReference type="InterPro" id="IPR033906">
    <property type="entry name" value="Lipase_N"/>
</dbReference>
<evidence type="ECO:0000256" key="2">
    <source>
        <dbReference type="ARBA" id="ARBA00010701"/>
    </source>
</evidence>
<dbReference type="InterPro" id="IPR000734">
    <property type="entry name" value="TAG_lipase"/>
</dbReference>
<evidence type="ECO:0000313" key="6">
    <source>
        <dbReference type="EMBL" id="KOB74604.1"/>
    </source>
</evidence>
<dbReference type="Proteomes" id="UP000037510">
    <property type="component" value="Unassembled WGS sequence"/>
</dbReference>
<dbReference type="GO" id="GO:0016298">
    <property type="term" value="F:lipase activity"/>
    <property type="evidence" value="ECO:0007669"/>
    <property type="project" value="InterPro"/>
</dbReference>
<dbReference type="PANTHER" id="PTHR11610">
    <property type="entry name" value="LIPASE"/>
    <property type="match status" value="1"/>
</dbReference>
<keyword evidence="3" id="KW-0964">Secreted</keyword>
<name>A0A0L7LGU1_OPEBR</name>
<dbReference type="PANTHER" id="PTHR11610:SF173">
    <property type="entry name" value="LIPASE DOMAIN-CONTAINING PROTEIN-RELATED"/>
    <property type="match status" value="1"/>
</dbReference>
<sequence>MSQPLTANVNSIMTSTYFSPARLTCITAHGHDDSAAGNSNAFLIPGKLFTSYMYSNALGNAPQVGRVIADFINILINNFGYGPSNIRIVGIGLGGHIAAIDPSFHGWTHHPDRLNADDAAMVEVIHATAGITGYDFPLGDLDFYPNGGSQQLGCGADVSCSHTYAYAFYAESITRDVNGGNRFMGTACESYEEAVAQQCSVCASKGTPLVPGDNSHYVEGESRYIWMPDSEGTPVLVDLEEPVDEEVLRSRNGANNQYWLFTRQNPTSARVIVNGNANTIWSSTYLASRPLKVIVHGWNNDGNTQMNPLITSAFLAVQDANVIVVDWRALANSAYTTAANGVPNVGQHLGNFLVWLINTAGGNWNNVHLVGFSLGLDPAGPGWTSNGNALSSNAGQYVEAIHTDGRLLGIFNPVGNADFYPNGGMNPQPGCWISTCSHGRATELFASSVRSNHFVGRLCPNIWEAELSTCSGAAFNMGNGIISKRGNGIYGLLCSGSAIPIVPGDNSHYVEGESRYVWMPDGEGTPHLVDLQEPVDEGLLMSRNGANNQYWLYTRQNPSNAQVIINGNANTIWTSNYVASRPLKVIVHGWNSDGNSEINPLITSAFLAVQDCNVIVLDWRALANANYISAANGVPSVGQFLGNFLIWLINTAGGNWNNVHLVGFSLGAHVVGNAGRQASGRPVRVTGLDPAGPLWGGNSNALNSNAGTYVEAIHTDGGLLGIFDKIVDADFYPNGGRNPQPGCWISTCSHSRAYQLFASTVRTNHLVGRACSNTNQAENLQCSGAALNMGNSILTKRGAIPNVPGDNSHYVEGESRYIWMPDGEGTPHLVDLQEPVDEGLQNPSSPQVIVNGDANTIWSSNYDASRPLAVIAHGWNNDGTSEVNTLLTSSFLAVQDCNVIVLDWSTLASANYISAAYGVPSVGQFLGSFLVWLINTTGGNWNNVHLVGHSLGAHVVGNAGRAASGLAARVTGMDPAGPLWGGNSNALNSNDGQYVEAIHTDGGLLGIFDKIADADFYPNGGRNPQPGCWISTCSHSRAYQLFASTVVYNHLIGRACSDTDQAESLQCSGTTMNLGNGILTKSGNKLKNIQ</sequence>
<dbReference type="EMBL" id="JTDY01001188">
    <property type="protein sequence ID" value="KOB74604.1"/>
    <property type="molecule type" value="Genomic_DNA"/>
</dbReference>
<evidence type="ECO:0000313" key="7">
    <source>
        <dbReference type="Proteomes" id="UP000037510"/>
    </source>
</evidence>
<protein>
    <submittedName>
        <fullName evidence="6">Neutral lipase</fullName>
    </submittedName>
</protein>
<feature type="domain" description="Lipase" evidence="5">
    <location>
        <begin position="544"/>
        <end position="784"/>
    </location>
</feature>
<reference evidence="6 7" key="1">
    <citation type="journal article" date="2015" name="Genome Biol. Evol.">
        <title>The genome of winter moth (Operophtera brumata) provides a genomic perspective on sexual dimorphism and phenology.</title>
        <authorList>
            <person name="Derks M.F."/>
            <person name="Smit S."/>
            <person name="Salis L."/>
            <person name="Schijlen E."/>
            <person name="Bossers A."/>
            <person name="Mateman C."/>
            <person name="Pijl A.S."/>
            <person name="de Ridder D."/>
            <person name="Groenen M.A."/>
            <person name="Visser M.E."/>
            <person name="Megens H.J."/>
        </authorList>
    </citation>
    <scope>NUCLEOTIDE SEQUENCE [LARGE SCALE GENOMIC DNA]</scope>
    <source>
        <strain evidence="6">WM2013NL</strain>
        <tissue evidence="6">Head and thorax</tissue>
    </source>
</reference>
<accession>A0A0L7LGU1</accession>
<feature type="domain" description="Lipase" evidence="5">
    <location>
        <begin position="249"/>
        <end position="461"/>
    </location>
</feature>
<evidence type="ECO:0000256" key="4">
    <source>
        <dbReference type="RuleBase" id="RU004262"/>
    </source>
</evidence>
<dbReference type="SUPFAM" id="SSF53474">
    <property type="entry name" value="alpha/beta-Hydrolases"/>
    <property type="match status" value="4"/>
</dbReference>
<dbReference type="STRING" id="104452.A0A0L7LGU1"/>
<dbReference type="Pfam" id="PF00151">
    <property type="entry name" value="Lipase"/>
    <property type="match status" value="4"/>
</dbReference>
<dbReference type="PRINTS" id="PR00821">
    <property type="entry name" value="TAGLIPASE"/>
</dbReference>
<dbReference type="GO" id="GO:0005615">
    <property type="term" value="C:extracellular space"/>
    <property type="evidence" value="ECO:0007669"/>
    <property type="project" value="TreeGrafter"/>
</dbReference>
<keyword evidence="7" id="KW-1185">Reference proteome</keyword>
<evidence type="ECO:0000259" key="5">
    <source>
        <dbReference type="Pfam" id="PF00151"/>
    </source>
</evidence>
<dbReference type="InterPro" id="IPR029058">
    <property type="entry name" value="AB_hydrolase_fold"/>
</dbReference>
<dbReference type="AlphaFoldDB" id="A0A0L7LGU1"/>
<dbReference type="InterPro" id="IPR013818">
    <property type="entry name" value="Lipase"/>
</dbReference>
<organism evidence="6 7">
    <name type="scientific">Operophtera brumata</name>
    <name type="common">Winter moth</name>
    <name type="synonym">Phalaena brumata</name>
    <dbReference type="NCBI Taxonomy" id="104452"/>
    <lineage>
        <taxon>Eukaryota</taxon>
        <taxon>Metazoa</taxon>
        <taxon>Ecdysozoa</taxon>
        <taxon>Arthropoda</taxon>
        <taxon>Hexapoda</taxon>
        <taxon>Insecta</taxon>
        <taxon>Pterygota</taxon>
        <taxon>Neoptera</taxon>
        <taxon>Endopterygota</taxon>
        <taxon>Lepidoptera</taxon>
        <taxon>Glossata</taxon>
        <taxon>Ditrysia</taxon>
        <taxon>Geometroidea</taxon>
        <taxon>Geometridae</taxon>
        <taxon>Larentiinae</taxon>
        <taxon>Operophtera</taxon>
    </lineage>
</organism>
<comment type="similarity">
    <text evidence="2 4">Belongs to the AB hydrolase superfamily. Lipase family.</text>
</comment>
<dbReference type="CDD" id="cd00707">
    <property type="entry name" value="Pancreat_lipase_like"/>
    <property type="match status" value="2"/>
</dbReference>
<proteinExistence type="inferred from homology"/>
<evidence type="ECO:0000256" key="1">
    <source>
        <dbReference type="ARBA" id="ARBA00004613"/>
    </source>
</evidence>
<feature type="domain" description="Lipase" evidence="5">
    <location>
        <begin position="50"/>
        <end position="208"/>
    </location>
</feature>
<comment type="caution">
    <text evidence="6">The sequence shown here is derived from an EMBL/GenBank/DDBJ whole genome shotgun (WGS) entry which is preliminary data.</text>
</comment>
<gene>
    <name evidence="6" type="ORF">OBRU01_08864</name>
</gene>
<dbReference type="Gene3D" id="3.40.50.1820">
    <property type="entry name" value="alpha/beta hydrolase"/>
    <property type="match status" value="5"/>
</dbReference>